<feature type="region of interest" description="Disordered" evidence="1">
    <location>
        <begin position="423"/>
        <end position="479"/>
    </location>
</feature>
<proteinExistence type="predicted"/>
<feature type="compositionally biased region" description="Polar residues" evidence="1">
    <location>
        <begin position="213"/>
        <end position="225"/>
    </location>
</feature>
<feature type="compositionally biased region" description="Basic residues" evidence="1">
    <location>
        <begin position="231"/>
        <end position="242"/>
    </location>
</feature>
<feature type="compositionally biased region" description="Polar residues" evidence="1">
    <location>
        <begin position="243"/>
        <end position="259"/>
    </location>
</feature>
<evidence type="ECO:0000256" key="1">
    <source>
        <dbReference type="SAM" id="MobiDB-lite"/>
    </source>
</evidence>
<reference evidence="2" key="1">
    <citation type="submission" date="2022-07" db="EMBL/GenBank/DDBJ databases">
        <authorList>
            <person name="Trinca V."/>
            <person name="Uliana J.V.C."/>
            <person name="Torres T.T."/>
            <person name="Ward R.J."/>
            <person name="Monesi N."/>
        </authorList>
    </citation>
    <scope>NUCLEOTIDE SEQUENCE</scope>
    <source>
        <strain evidence="2">HSMRA1968</strain>
        <tissue evidence="2">Whole embryos</tissue>
    </source>
</reference>
<feature type="region of interest" description="Disordered" evidence="1">
    <location>
        <begin position="334"/>
        <end position="379"/>
    </location>
</feature>
<feature type="region of interest" description="Disordered" evidence="1">
    <location>
        <begin position="127"/>
        <end position="146"/>
    </location>
</feature>
<comment type="caution">
    <text evidence="2">The sequence shown here is derived from an EMBL/GenBank/DDBJ whole genome shotgun (WGS) entry which is preliminary data.</text>
</comment>
<feature type="region of interest" description="Disordered" evidence="1">
    <location>
        <begin position="99"/>
        <end position="122"/>
    </location>
</feature>
<dbReference type="EMBL" id="WJQU01000004">
    <property type="protein sequence ID" value="KAJ6635097.1"/>
    <property type="molecule type" value="Genomic_DNA"/>
</dbReference>
<feature type="compositionally biased region" description="Polar residues" evidence="1">
    <location>
        <begin position="366"/>
        <end position="377"/>
    </location>
</feature>
<keyword evidence="3" id="KW-1185">Reference proteome</keyword>
<dbReference type="OrthoDB" id="6424379at2759"/>
<gene>
    <name evidence="2" type="ORF">Bhyg_13680</name>
</gene>
<sequence>MLTHRLTLFCCCHYGHKRKVQNFFPCKTQPRGHIDTTISGGHSVTYEDPDAHMGRRPLVMRHHNMEMLHSKSLHYPSGYPMTRSPPLFVCSSPGPDPYRSHDNVYEELGPARDSDGESDIALHSDDDFAEDESSLPGERSLNKLSSHDVAPTVATIYHERVAAGGGGGGAAVNVNGGCCLIERSGNERNSLLSSSSSDRNGCGSSSGYGNDKGGNSTVRNSTSPDSGLFRGGRRLFNHRSKQRTYSTDELNTSSEQTPSDVVPTIYDERNLLTLPYSHNNSNNSFNNHSSSHRNKSINCCNSTLANDEVERRNHLNNQLSAGNTVSTIYRGRTMVNGRNPPSINYHNSHSSRSRTNPRSLDRRRINTTLPSPNNETSYVYPEPMFHDGMVYDSCLSHQINDRNHLYPYILPEFTSFRNMTSTLSEQPNQPIHPIYSRDSSFGSDSGYSHHTQTSGRGGGGSGSGANSMNHGGGALSSLWGRNKENATRKAQGKYENLTSLFTKSKTIKYK</sequence>
<feature type="compositionally biased region" description="Polar residues" evidence="1">
    <location>
        <begin position="437"/>
        <end position="453"/>
    </location>
</feature>
<feature type="compositionally biased region" description="Polar residues" evidence="1">
    <location>
        <begin position="339"/>
        <end position="358"/>
    </location>
</feature>
<dbReference type="Proteomes" id="UP001151699">
    <property type="component" value="Chromosome C"/>
</dbReference>
<feature type="region of interest" description="Disordered" evidence="1">
    <location>
        <begin position="189"/>
        <end position="260"/>
    </location>
</feature>
<evidence type="ECO:0000313" key="3">
    <source>
        <dbReference type="Proteomes" id="UP001151699"/>
    </source>
</evidence>
<feature type="compositionally biased region" description="Low complexity" evidence="1">
    <location>
        <begin position="189"/>
        <end position="203"/>
    </location>
</feature>
<dbReference type="AlphaFoldDB" id="A0A9Q0RWK6"/>
<organism evidence="2 3">
    <name type="scientific">Pseudolycoriella hygida</name>
    <dbReference type="NCBI Taxonomy" id="35572"/>
    <lineage>
        <taxon>Eukaryota</taxon>
        <taxon>Metazoa</taxon>
        <taxon>Ecdysozoa</taxon>
        <taxon>Arthropoda</taxon>
        <taxon>Hexapoda</taxon>
        <taxon>Insecta</taxon>
        <taxon>Pterygota</taxon>
        <taxon>Neoptera</taxon>
        <taxon>Endopterygota</taxon>
        <taxon>Diptera</taxon>
        <taxon>Nematocera</taxon>
        <taxon>Sciaroidea</taxon>
        <taxon>Sciaridae</taxon>
        <taxon>Pseudolycoriella</taxon>
    </lineage>
</organism>
<name>A0A9Q0RWK6_9DIPT</name>
<protein>
    <submittedName>
        <fullName evidence="2">Uncharacterized protein</fullName>
    </submittedName>
</protein>
<evidence type="ECO:0000313" key="2">
    <source>
        <dbReference type="EMBL" id="KAJ6635097.1"/>
    </source>
</evidence>
<accession>A0A9Q0RWK6</accession>